<evidence type="ECO:0000313" key="10">
    <source>
        <dbReference type="EMBL" id="NYZ69653.1"/>
    </source>
</evidence>
<dbReference type="AlphaFoldDB" id="A0A853I8L2"/>
<dbReference type="InterPro" id="IPR031325">
    <property type="entry name" value="RHS_repeat"/>
</dbReference>
<feature type="domain" description="Teneurin-like YD-shell" evidence="9">
    <location>
        <begin position="324"/>
        <end position="450"/>
    </location>
</feature>
<dbReference type="InterPro" id="IPR056823">
    <property type="entry name" value="TEN-like_YD-shell"/>
</dbReference>
<feature type="region of interest" description="Disordered" evidence="6">
    <location>
        <begin position="606"/>
        <end position="643"/>
    </location>
</feature>
<dbReference type="InterPro" id="IPR059100">
    <property type="entry name" value="TSP3_bac"/>
</dbReference>
<accession>A0A853I8L2</accession>
<dbReference type="EMBL" id="JACCKB010000115">
    <property type="protein sequence ID" value="NYZ69653.1"/>
    <property type="molecule type" value="Genomic_DNA"/>
</dbReference>
<reference evidence="10 11" key="1">
    <citation type="submission" date="2020-07" db="EMBL/GenBank/DDBJ databases">
        <title>Endozoicomonas sp. nov., isolated from sediment.</title>
        <authorList>
            <person name="Gu T."/>
        </authorList>
    </citation>
    <scope>NUCLEOTIDE SEQUENCE [LARGE SCALE GENOMIC DNA]</scope>
    <source>
        <strain evidence="10 11">SM1973</strain>
    </source>
</reference>
<feature type="chain" id="PRO_5033000975" evidence="7">
    <location>
        <begin position="33"/>
        <end position="1049"/>
    </location>
</feature>
<dbReference type="Pfam" id="PF18884">
    <property type="entry name" value="TSP3_bac"/>
    <property type="match status" value="2"/>
</dbReference>
<evidence type="ECO:0000313" key="11">
    <source>
        <dbReference type="Proteomes" id="UP000569732"/>
    </source>
</evidence>
<evidence type="ECO:0000256" key="6">
    <source>
        <dbReference type="SAM" id="MobiDB-lite"/>
    </source>
</evidence>
<evidence type="ECO:0000256" key="2">
    <source>
        <dbReference type="ARBA" id="ARBA00022525"/>
    </source>
</evidence>
<comment type="caution">
    <text evidence="10">The sequence shown here is derived from an EMBL/GenBank/DDBJ whole genome shotgun (WGS) entry which is preliminary data.</text>
</comment>
<keyword evidence="4" id="KW-0677">Repeat</keyword>
<gene>
    <name evidence="10" type="ORF">H0A36_26930</name>
</gene>
<feature type="domain" description="DUF6531" evidence="8">
    <location>
        <begin position="224"/>
        <end position="285"/>
    </location>
</feature>
<keyword evidence="5" id="KW-0106">Calcium</keyword>
<feature type="signal peptide" evidence="7">
    <location>
        <begin position="1"/>
        <end position="32"/>
    </location>
</feature>
<feature type="compositionally biased region" description="Polar residues" evidence="6">
    <location>
        <begin position="621"/>
        <end position="633"/>
    </location>
</feature>
<dbReference type="Gene3D" id="2.180.10.10">
    <property type="entry name" value="RHS repeat-associated core"/>
    <property type="match status" value="1"/>
</dbReference>
<keyword evidence="11" id="KW-1185">Reference proteome</keyword>
<dbReference type="RefSeq" id="WP_180571633.1">
    <property type="nucleotide sequence ID" value="NZ_JACCKB010000115.1"/>
</dbReference>
<evidence type="ECO:0000259" key="9">
    <source>
        <dbReference type="Pfam" id="PF25023"/>
    </source>
</evidence>
<evidence type="ECO:0000256" key="3">
    <source>
        <dbReference type="ARBA" id="ARBA00022729"/>
    </source>
</evidence>
<evidence type="ECO:0000256" key="1">
    <source>
        <dbReference type="ARBA" id="ARBA00004613"/>
    </source>
</evidence>
<dbReference type="Pfam" id="PF20148">
    <property type="entry name" value="DUF6531"/>
    <property type="match status" value="1"/>
</dbReference>
<proteinExistence type="predicted"/>
<name>A0A853I8L2_9GAMM</name>
<keyword evidence="2" id="KW-0964">Secreted</keyword>
<dbReference type="Pfam" id="PF25023">
    <property type="entry name" value="TEN_YD-shell"/>
    <property type="match status" value="1"/>
</dbReference>
<sequence>MRLSVLKSLKSKGLLAFSIFLLLGGFSFPVSAVEDSDCIKNGGKALCISPSLSKWGYRLCDNTGSYLYRVAAWCEVKGGTWTSSNGCRGSGPITDSNYVELAMAFTQKVDNLCGVDRPSLPGWGEVAKTYNCNGAELTYENGHELSSGQRFRVNGYKHSSSGACDKAGDGETIFVSRSRKLECPDDFKMRTNKQGNKECFKILEAPMGPKENGAGDCTKNPSEGEPIRIATGNMYHVDTDIVGVLPLIRTYNSSLGYWRFNFETKLYIFGNQISLHLGDGKVYNFVQTDNGWQSDADVFHQLKAIDEADSKWLVTFSNNRQAWFNESGKITKQQWLDGRALLYQYQGHTTTVADNNGNTLVLTFNEAQQLIEAQLNNNYQVSYQYDEQKRLTTVTYPGDKTRRFHYENEQFPNHLTSVTDRRGVRSLVWEYDDKGRAIVSELANGKERYSLIYGDQQTTVTNPLGKKTTYYFKNYHGVFNVTKVEGHTSANCAAANKEYEYFDNGLLKSKTDWQGVKTTYQYNDRGLVTEKTEAAGTPQARTITTQWHYQYSFPVIISEPGKLISYEYSNTGKLLSQTISDPNTQINIVSIDDYDGDGISNEREKELGTSFESDDTDNDGLSDSWELNNNTDPLKNESKLDLDNDGFTTEQELVLGRNPVKKEVVKELRVIADSKQDWPTNGEQGKRGWYYGYFDYEKDEDKQFQQGDFTQLESQYWTGDKWDLSKSGAPYLEIGKNNFIPSGPYGNRTNEHWPVRRWVSPYTGIIEVTWLTHKITYDKGNGFTGKFYLNSKLYDQQVVLKDDFKGNSKTHRLSVTEGDVLDFAISPEGLDGSHRNSWDHGDLYISISAVERAKNQSTQPINLADSKKDWSVIGEQGQNGWYYGYFDYENDKDKIFLPSEFIPFATQYWTGDKWDLSKSGAPYLEIGKNNFIPSGPYGIRTNEHWPVRRWVSMYNGMLEIRWLTHKITYSQGNGFTGKFYLNGKLINQQLILKDDFKGNTKTRRITVSKGDILDFAISPEGNDGSHRNSWDHGDLYIAIDAIPSINTSK</sequence>
<dbReference type="InterPro" id="IPR045351">
    <property type="entry name" value="DUF6531"/>
</dbReference>
<dbReference type="Pfam" id="PF05593">
    <property type="entry name" value="RHS_repeat"/>
    <property type="match status" value="1"/>
</dbReference>
<evidence type="ECO:0000256" key="7">
    <source>
        <dbReference type="SAM" id="SignalP"/>
    </source>
</evidence>
<evidence type="ECO:0000256" key="5">
    <source>
        <dbReference type="ARBA" id="ARBA00022837"/>
    </source>
</evidence>
<keyword evidence="3 7" id="KW-0732">Signal</keyword>
<evidence type="ECO:0000259" key="8">
    <source>
        <dbReference type="Pfam" id="PF20148"/>
    </source>
</evidence>
<protein>
    <submittedName>
        <fullName evidence="10">RHS repeat protein</fullName>
    </submittedName>
</protein>
<organism evidence="10 11">
    <name type="scientific">Spartinivicinus marinus</name>
    <dbReference type="NCBI Taxonomy" id="2994442"/>
    <lineage>
        <taxon>Bacteria</taxon>
        <taxon>Pseudomonadati</taxon>
        <taxon>Pseudomonadota</taxon>
        <taxon>Gammaproteobacteria</taxon>
        <taxon>Oceanospirillales</taxon>
        <taxon>Zooshikellaceae</taxon>
        <taxon>Spartinivicinus</taxon>
    </lineage>
</organism>
<evidence type="ECO:0000256" key="4">
    <source>
        <dbReference type="ARBA" id="ARBA00022737"/>
    </source>
</evidence>
<dbReference type="Proteomes" id="UP000569732">
    <property type="component" value="Unassembled WGS sequence"/>
</dbReference>
<comment type="subcellular location">
    <subcellularLocation>
        <location evidence="1">Secreted</location>
    </subcellularLocation>
</comment>